<dbReference type="InterPro" id="IPR013651">
    <property type="entry name" value="ATP-grasp_RimK-type"/>
</dbReference>
<name>A0A1W2GHV9_REIFA</name>
<dbReference type="SUPFAM" id="SSF56059">
    <property type="entry name" value="Glutathione synthetase ATP-binding domain-like"/>
    <property type="match status" value="1"/>
</dbReference>
<dbReference type="EMBL" id="FWYF01000003">
    <property type="protein sequence ID" value="SMD36245.1"/>
    <property type="molecule type" value="Genomic_DNA"/>
</dbReference>
<dbReference type="PROSITE" id="PS50975">
    <property type="entry name" value="ATP_GRASP"/>
    <property type="match status" value="1"/>
</dbReference>
<keyword evidence="1" id="KW-0067">ATP-binding</keyword>
<evidence type="ECO:0000256" key="1">
    <source>
        <dbReference type="PROSITE-ProRule" id="PRU00409"/>
    </source>
</evidence>
<proteinExistence type="predicted"/>
<accession>A0A1W2GHV9</accession>
<dbReference type="InterPro" id="IPR011761">
    <property type="entry name" value="ATP-grasp"/>
</dbReference>
<gene>
    <name evidence="4" type="ORF">SAMN04488029_2792</name>
</gene>
<keyword evidence="2" id="KW-1133">Transmembrane helix</keyword>
<keyword evidence="2" id="KW-0812">Transmembrane</keyword>
<keyword evidence="2" id="KW-0472">Membrane</keyword>
<reference evidence="4 5" key="1">
    <citation type="submission" date="2017-04" db="EMBL/GenBank/DDBJ databases">
        <authorList>
            <person name="Afonso C.L."/>
            <person name="Miller P.J."/>
            <person name="Scott M.A."/>
            <person name="Spackman E."/>
            <person name="Goraichik I."/>
            <person name="Dimitrov K.M."/>
            <person name="Suarez D.L."/>
            <person name="Swayne D.E."/>
        </authorList>
    </citation>
    <scope>NUCLEOTIDE SEQUENCE [LARGE SCALE GENOMIC DNA]</scope>
    <source>
        <strain evidence="4 5">DSM 26133</strain>
    </source>
</reference>
<feature type="transmembrane region" description="Helical" evidence="2">
    <location>
        <begin position="58"/>
        <end position="77"/>
    </location>
</feature>
<feature type="domain" description="ATP-grasp" evidence="3">
    <location>
        <begin position="106"/>
        <end position="347"/>
    </location>
</feature>
<keyword evidence="5" id="KW-1185">Reference proteome</keyword>
<organism evidence="4 5">
    <name type="scientific">Reichenbachiella faecimaris</name>
    <dbReference type="NCBI Taxonomy" id="692418"/>
    <lineage>
        <taxon>Bacteria</taxon>
        <taxon>Pseudomonadati</taxon>
        <taxon>Bacteroidota</taxon>
        <taxon>Cytophagia</taxon>
        <taxon>Cytophagales</taxon>
        <taxon>Reichenbachiellaceae</taxon>
        <taxon>Reichenbachiella</taxon>
    </lineage>
</organism>
<evidence type="ECO:0000256" key="2">
    <source>
        <dbReference type="SAM" id="Phobius"/>
    </source>
</evidence>
<protein>
    <submittedName>
        <fullName evidence="4">RimK-like ATP-grasp domain-containing protein</fullName>
    </submittedName>
</protein>
<dbReference type="Proteomes" id="UP000192472">
    <property type="component" value="Unassembled WGS sequence"/>
</dbReference>
<evidence type="ECO:0000313" key="4">
    <source>
        <dbReference type="EMBL" id="SMD36245.1"/>
    </source>
</evidence>
<evidence type="ECO:0000259" key="3">
    <source>
        <dbReference type="PROSITE" id="PS50975"/>
    </source>
</evidence>
<evidence type="ECO:0000313" key="5">
    <source>
        <dbReference type="Proteomes" id="UP000192472"/>
    </source>
</evidence>
<dbReference type="GO" id="GO:0046872">
    <property type="term" value="F:metal ion binding"/>
    <property type="evidence" value="ECO:0007669"/>
    <property type="project" value="InterPro"/>
</dbReference>
<keyword evidence="1" id="KW-0547">Nucleotide-binding</keyword>
<sequence length="388" mass="45154">MPARRSNFANPNKPAPNIIMMNIAVETDEKIQEPAQEKTLYDKLSTHVVWAKIFRWEFWPFSVFYFPVMFYWVWLSLKTRSLFFFTASNPTIEFGGMLGESKDKIFQLIPKQYIPKTYKLHASVDQESFLDRLQLEGLNYPFILKPDIGERGWMVELIKTKDDLSNYLNRIQVDFLVQEYVSYEVELGVFYYRYPNCDHGTVSSIVMKDMLSVLGDGERNIASLMADDARSKMHIETLRAKNPKQLDQIPAKGEKVEINSIGNHSRGTTFLNGNHLINKRLIKIMDKISSQVDGFYFGRYDLRCRSVEDLYKGEHFKILELNGAGAEPAHIYHPGFSLIQAYKDIIHHLKVLADISMINHKRGVSYYSFREGMKDILKIREYNQQKVS</sequence>
<dbReference type="STRING" id="692418.SAMN04488029_2792"/>
<dbReference type="AlphaFoldDB" id="A0A1W2GHV9"/>
<dbReference type="Pfam" id="PF08443">
    <property type="entry name" value="RimK"/>
    <property type="match status" value="1"/>
</dbReference>
<dbReference type="GO" id="GO:0005524">
    <property type="term" value="F:ATP binding"/>
    <property type="evidence" value="ECO:0007669"/>
    <property type="project" value="UniProtKB-UniRule"/>
</dbReference>